<accession>A0ABN9Q9G2</accession>
<evidence type="ECO:0000256" key="1">
    <source>
        <dbReference type="SAM" id="MobiDB-lite"/>
    </source>
</evidence>
<sequence>MPAPTVHRFVATCRSKRAAAAVVLSSLCSTARATNIGAAKGAHASQAREDSGCSDVFMMQTSAGLSHELSHGSAPVRRTATPAPTCVDSNLGATNRMGEDCSVYQHDPAEPFSGICFDPYYDDDDFTSSMCCVCPAECPALPELPQHSLPNASECEDWVAFDPSNDDGFGRASHSNLGGLGPQHGKPKELRYYSVGKLSDGTAIDMVVTNTSSYIPRNTNWNKIENKFALINLLIGESVKLNAEFVRSHTFCPEVPVLPKITFCDLDRYEPGQKEVLVLDGISALYTVGDDIDFTLELFEHASLASGSPVPMTTYATSSVQTSIVGRTSKKYTHSSVGRFGMKATSEMLGHGCDNPTDPNALSNITCDGITVDQAKRCFMVELSGTSQFSIGFEVLSDQPPGYVHTWGRNFAMAGTSSFFADVDSQPCTIAPTPSPTPPTPSPTPAPTPPTPSPTSSPTEVRVSASGDPHLVNVHGQRFDVLQPGTHVLLHVPLGAHPSHVLLRVEAEAQQLGGSCEDTYFVAVNITGRWAGPEALAHGTGEGRRGLVFRAGGDAAARPDAAWMSFGTVSLKVVHGRTRAGVAYLNLYARNLLKAGYLIGGLLGEGDHTEVAAPNPSCKRVVSLLHVEGPK</sequence>
<name>A0ABN9Q9G2_9DINO</name>
<comment type="caution">
    <text evidence="2">The sequence shown here is derived from an EMBL/GenBank/DDBJ whole genome shotgun (WGS) entry which is preliminary data.</text>
</comment>
<gene>
    <name evidence="2" type="ORF">PCOR1329_LOCUS9290</name>
</gene>
<feature type="region of interest" description="Disordered" evidence="1">
    <location>
        <begin position="425"/>
        <end position="465"/>
    </location>
</feature>
<evidence type="ECO:0000313" key="3">
    <source>
        <dbReference type="Proteomes" id="UP001189429"/>
    </source>
</evidence>
<feature type="compositionally biased region" description="Pro residues" evidence="1">
    <location>
        <begin position="433"/>
        <end position="455"/>
    </location>
</feature>
<reference evidence="2" key="1">
    <citation type="submission" date="2023-10" db="EMBL/GenBank/DDBJ databases">
        <authorList>
            <person name="Chen Y."/>
            <person name="Shah S."/>
            <person name="Dougan E. K."/>
            <person name="Thang M."/>
            <person name="Chan C."/>
        </authorList>
    </citation>
    <scope>NUCLEOTIDE SEQUENCE [LARGE SCALE GENOMIC DNA]</scope>
</reference>
<keyword evidence="3" id="KW-1185">Reference proteome</keyword>
<organism evidence="2 3">
    <name type="scientific">Prorocentrum cordatum</name>
    <dbReference type="NCBI Taxonomy" id="2364126"/>
    <lineage>
        <taxon>Eukaryota</taxon>
        <taxon>Sar</taxon>
        <taxon>Alveolata</taxon>
        <taxon>Dinophyceae</taxon>
        <taxon>Prorocentrales</taxon>
        <taxon>Prorocentraceae</taxon>
        <taxon>Prorocentrum</taxon>
    </lineage>
</organism>
<dbReference type="EMBL" id="CAUYUJ010002574">
    <property type="protein sequence ID" value="CAK0801418.1"/>
    <property type="molecule type" value="Genomic_DNA"/>
</dbReference>
<dbReference type="Proteomes" id="UP001189429">
    <property type="component" value="Unassembled WGS sequence"/>
</dbReference>
<evidence type="ECO:0000313" key="2">
    <source>
        <dbReference type="EMBL" id="CAK0801418.1"/>
    </source>
</evidence>
<proteinExistence type="predicted"/>
<protein>
    <submittedName>
        <fullName evidence="2">Uncharacterized protein</fullName>
    </submittedName>
</protein>